<dbReference type="OMA" id="HHPTIIL"/>
<proteinExistence type="predicted"/>
<evidence type="ECO:0000313" key="2">
    <source>
        <dbReference type="Proteomes" id="UP000015102"/>
    </source>
</evidence>
<dbReference type="STRING" id="36166.T1H4A7"/>
<dbReference type="AlphaFoldDB" id="T1H4A7"/>
<protein>
    <submittedName>
        <fullName evidence="1">Uncharacterized protein</fullName>
    </submittedName>
</protein>
<organism evidence="1 2">
    <name type="scientific">Megaselia scalaris</name>
    <name type="common">Humpbacked fly</name>
    <name type="synonym">Phora scalaris</name>
    <dbReference type="NCBI Taxonomy" id="36166"/>
    <lineage>
        <taxon>Eukaryota</taxon>
        <taxon>Metazoa</taxon>
        <taxon>Ecdysozoa</taxon>
        <taxon>Arthropoda</taxon>
        <taxon>Hexapoda</taxon>
        <taxon>Insecta</taxon>
        <taxon>Pterygota</taxon>
        <taxon>Neoptera</taxon>
        <taxon>Endopterygota</taxon>
        <taxon>Diptera</taxon>
        <taxon>Brachycera</taxon>
        <taxon>Muscomorpha</taxon>
        <taxon>Platypezoidea</taxon>
        <taxon>Phoridae</taxon>
        <taxon>Megaseliini</taxon>
        <taxon>Megaselia</taxon>
    </lineage>
</organism>
<reference evidence="2" key="1">
    <citation type="submission" date="2013-02" db="EMBL/GenBank/DDBJ databases">
        <authorList>
            <person name="Hughes D."/>
        </authorList>
    </citation>
    <scope>NUCLEOTIDE SEQUENCE</scope>
    <source>
        <strain>Durham</strain>
        <strain evidence="2">NC isolate 2 -- Noor lab</strain>
    </source>
</reference>
<dbReference type="Proteomes" id="UP000015102">
    <property type="component" value="Unassembled WGS sequence"/>
</dbReference>
<reference evidence="1" key="2">
    <citation type="submission" date="2015-06" db="UniProtKB">
        <authorList>
            <consortium name="EnsemblMetazoa"/>
        </authorList>
    </citation>
    <scope>IDENTIFICATION</scope>
</reference>
<accession>T1H4A7</accession>
<dbReference type="HOGENOM" id="CLU_504890_0_0_1"/>
<dbReference type="EnsemblMetazoa" id="MESCA011115-RA">
    <property type="protein sequence ID" value="MESCA011115-PA"/>
    <property type="gene ID" value="MESCA011115"/>
</dbReference>
<evidence type="ECO:0000313" key="1">
    <source>
        <dbReference type="EnsemblMetazoa" id="MESCA011115-PA"/>
    </source>
</evidence>
<name>T1H4A7_MEGSC</name>
<sequence length="540" mass="57166">IECDRIQIRARLLNRNSRLVNLKKSHKKRGVFHNHAGLILQPQHKIYGLTPLAAPIGHAHVTHTAHGAKFSLPHAHVQKFHKHIPLPSAVLPAVNVPHFHQHVDVPVAAPIAPHPVVETPSVGEAALAQPIQPPVSNVHPIPFTPEVHHHAAIIPQGIHHHAAIIPQGIHHAAIIPQEHHHASSVYATSGGVIGGQPFILRPGNAVVQSYNVNYARPVAHAHIPVAHAHVPVAHAPVAHTPVAVAETPIQFAHTPVSAVASAPIFPSPSVVSISGHHNYFVPRPVAAAPVAPVAPAFPVFPSPSAAPAFPVFPSPSAAPALPVAPSQPVFPSPTPAVPVFPSPAPAPSFPATPVFPAPRPFIPSPVAPPQRPIFSLPVPQNPFFIGQGLPEATPTVLSERPIVVPDSQQPEIPSSFPELPASFPSGPGASFPSGGSDILPGQIPSQGSDILPGQIPAQPPFQNVPHNHGHQVFSILSPQLYLISPQMPNNLLLNYHQFMVTLNQALVVHLATIIQTQTSTRNGNLFEELVADKKLESNCT</sequence>
<keyword evidence="2" id="KW-1185">Reference proteome</keyword>
<dbReference type="EMBL" id="CAQQ02386017">
    <property type="status" value="NOT_ANNOTATED_CDS"/>
    <property type="molecule type" value="Genomic_DNA"/>
</dbReference>